<evidence type="ECO:0000256" key="1">
    <source>
        <dbReference type="SAM" id="SignalP"/>
    </source>
</evidence>
<dbReference type="Gene3D" id="3.40.190.10">
    <property type="entry name" value="Periplasmic binding protein-like II"/>
    <property type="match status" value="2"/>
</dbReference>
<dbReference type="Proteomes" id="UP000199220">
    <property type="component" value="Unassembled WGS sequence"/>
</dbReference>
<dbReference type="InterPro" id="IPR050490">
    <property type="entry name" value="Bact_solute-bd_prot1"/>
</dbReference>
<dbReference type="EMBL" id="FNTX01000001">
    <property type="protein sequence ID" value="SED96326.1"/>
    <property type="molecule type" value="Genomic_DNA"/>
</dbReference>
<organism evidence="2 3">
    <name type="scientific">Ruania alba</name>
    <dbReference type="NCBI Taxonomy" id="648782"/>
    <lineage>
        <taxon>Bacteria</taxon>
        <taxon>Bacillati</taxon>
        <taxon>Actinomycetota</taxon>
        <taxon>Actinomycetes</taxon>
        <taxon>Micrococcales</taxon>
        <taxon>Ruaniaceae</taxon>
        <taxon>Ruania</taxon>
    </lineage>
</organism>
<dbReference type="RefSeq" id="WP_175476953.1">
    <property type="nucleotide sequence ID" value="NZ_FNTX01000001.1"/>
</dbReference>
<proteinExistence type="predicted"/>
<feature type="chain" id="PRO_5039452435" evidence="1">
    <location>
        <begin position="28"/>
        <end position="446"/>
    </location>
</feature>
<dbReference type="STRING" id="648782.SAMN04488554_1178"/>
<evidence type="ECO:0000313" key="2">
    <source>
        <dbReference type="EMBL" id="SED96326.1"/>
    </source>
</evidence>
<keyword evidence="3" id="KW-1185">Reference proteome</keyword>
<dbReference type="SUPFAM" id="SSF53850">
    <property type="entry name" value="Periplasmic binding protein-like II"/>
    <property type="match status" value="1"/>
</dbReference>
<name>A0A1H5EYW3_9MICO</name>
<evidence type="ECO:0000313" key="3">
    <source>
        <dbReference type="Proteomes" id="UP000199220"/>
    </source>
</evidence>
<dbReference type="PANTHER" id="PTHR43649:SF12">
    <property type="entry name" value="DIACETYLCHITOBIOSE BINDING PROTEIN DASA"/>
    <property type="match status" value="1"/>
</dbReference>
<feature type="signal peptide" evidence="1">
    <location>
        <begin position="1"/>
        <end position="27"/>
    </location>
</feature>
<dbReference type="PANTHER" id="PTHR43649">
    <property type="entry name" value="ARABINOSE-BINDING PROTEIN-RELATED"/>
    <property type="match status" value="1"/>
</dbReference>
<dbReference type="AlphaFoldDB" id="A0A1H5EYW3"/>
<gene>
    <name evidence="2" type="ORF">SAMN04488554_1178</name>
</gene>
<reference evidence="3" key="1">
    <citation type="submission" date="2016-10" db="EMBL/GenBank/DDBJ databases">
        <authorList>
            <person name="Varghese N."/>
            <person name="Submissions S."/>
        </authorList>
    </citation>
    <scope>NUCLEOTIDE SEQUENCE [LARGE SCALE GENOMIC DNA]</scope>
    <source>
        <strain evidence="3">DSM 21368</strain>
    </source>
</reference>
<dbReference type="InterPro" id="IPR006059">
    <property type="entry name" value="SBP"/>
</dbReference>
<keyword evidence="1" id="KW-0732">Signal</keyword>
<protein>
    <submittedName>
        <fullName evidence="2">Raffinose/stachyose/melibiose transport system substrate-binding protein</fullName>
    </submittedName>
</protein>
<dbReference type="Pfam" id="PF01547">
    <property type="entry name" value="SBP_bac_1"/>
    <property type="match status" value="1"/>
</dbReference>
<dbReference type="PROSITE" id="PS51257">
    <property type="entry name" value="PROKAR_LIPOPROTEIN"/>
    <property type="match status" value="1"/>
</dbReference>
<sequence length="446" mass="47273">MKRSIPQIAIVLASSATLALSSCSTNASGGSDPESLSTDEPVTLTVQQQTGSEDMISYIAEAFEEANPNVTVELVTVSQEQKTGSNLATLASNSPPDVGIIPVNSEVYTQLVRADALADLSPVWESADLDNRFSDGGESLKIDGVPRVATYTSVGYNIVYYNPDLFAEVGIEAPQNHRFDSIDQLVEAADELRAAGYGPLQMGGSSGFQASWMIDSFLPTIATEEEMSNYLGSYNPDVEVTAEYASAPFVDVLETIDGLGEAGVFQDGFLGQDGAIAEGPFIQGLAGMVLGATASVASFADAEFTPEWALLPPMDGGSPTQMSMYFGDALGVPENAPNRAWAMEFIEFVVSDQMQEEAIIGIGASLPSVNSLPDDALAQLPEISQQFLTDIRDNGGQPGWTSTVPGGFGQQFIDPLLQDMHAGQLTPAEVAQTQQDHLLETREDAS</sequence>
<accession>A0A1H5EYW3</accession>